<dbReference type="Pfam" id="PF00005">
    <property type="entry name" value="ABC_tran"/>
    <property type="match status" value="1"/>
</dbReference>
<sequence length="347" mass="37964">MCSTPARSFPRCSPLASDTTTRASSDGRSQLSLLRVRDLKKTYGSGKSLLPAVRGVSFDVAAGETLALVGESGCGKSSTARVVVGLTAPSDGTVELHGRDVRDAPRDRDLRRSIQMVFQHPDQSLDPRFTVGQTLAEPVRLLMDDDDVRGRVDRALRAVGLGPEYRDRRPRELSGGQQQRVAIARALICDPRLVVLDEPTASLDQSVRSRVIALLKELQQERQVGYLFISHDLVTVRRLAHRVAVMYLGRVVEIADTEQLFEAPQHPYTRALLAAAPVPDPRRRGSRARLAGETPSAANLPVGCSFQDRCPLVHDRCRVERPLLAATQPGHDVECFAVEALASQSGR</sequence>
<dbReference type="PROSITE" id="PS50893">
    <property type="entry name" value="ABC_TRANSPORTER_2"/>
    <property type="match status" value="1"/>
</dbReference>
<keyword evidence="2" id="KW-0813">Transport</keyword>
<accession>A0ABW3MWG1</accession>
<dbReference type="InterPro" id="IPR017871">
    <property type="entry name" value="ABC_transporter-like_CS"/>
</dbReference>
<comment type="similarity">
    <text evidence="1">Belongs to the ABC transporter superfamily.</text>
</comment>
<feature type="region of interest" description="Disordered" evidence="5">
    <location>
        <begin position="1"/>
        <end position="28"/>
    </location>
</feature>
<keyword evidence="3" id="KW-0547">Nucleotide-binding</keyword>
<dbReference type="InterPro" id="IPR003593">
    <property type="entry name" value="AAA+_ATPase"/>
</dbReference>
<dbReference type="InterPro" id="IPR027417">
    <property type="entry name" value="P-loop_NTPase"/>
</dbReference>
<feature type="compositionally biased region" description="Polar residues" evidence="5">
    <location>
        <begin position="16"/>
        <end position="28"/>
    </location>
</feature>
<dbReference type="RefSeq" id="WP_386050991.1">
    <property type="nucleotide sequence ID" value="NZ_JBHTKH010000001.1"/>
</dbReference>
<dbReference type="PROSITE" id="PS00211">
    <property type="entry name" value="ABC_TRANSPORTER_1"/>
    <property type="match status" value="1"/>
</dbReference>
<evidence type="ECO:0000256" key="4">
    <source>
        <dbReference type="ARBA" id="ARBA00022840"/>
    </source>
</evidence>
<dbReference type="InterPro" id="IPR013563">
    <property type="entry name" value="Oligopep_ABC_C"/>
</dbReference>
<dbReference type="InterPro" id="IPR003439">
    <property type="entry name" value="ABC_transporter-like_ATP-bd"/>
</dbReference>
<dbReference type="Gene3D" id="3.40.50.300">
    <property type="entry name" value="P-loop containing nucleotide triphosphate hydrolases"/>
    <property type="match status" value="1"/>
</dbReference>
<evidence type="ECO:0000256" key="1">
    <source>
        <dbReference type="ARBA" id="ARBA00005417"/>
    </source>
</evidence>
<dbReference type="SMART" id="SM00382">
    <property type="entry name" value="AAA"/>
    <property type="match status" value="1"/>
</dbReference>
<evidence type="ECO:0000313" key="8">
    <source>
        <dbReference type="Proteomes" id="UP001597046"/>
    </source>
</evidence>
<dbReference type="PANTHER" id="PTHR43776:SF7">
    <property type="entry name" value="D,D-DIPEPTIDE TRANSPORT ATP-BINDING PROTEIN DDPF-RELATED"/>
    <property type="match status" value="1"/>
</dbReference>
<proteinExistence type="inferred from homology"/>
<evidence type="ECO:0000256" key="5">
    <source>
        <dbReference type="SAM" id="MobiDB-lite"/>
    </source>
</evidence>
<gene>
    <name evidence="7" type="ORF">ACFQ2V_04205</name>
</gene>
<evidence type="ECO:0000259" key="6">
    <source>
        <dbReference type="PROSITE" id="PS50893"/>
    </source>
</evidence>
<dbReference type="EMBL" id="JBHTKH010000001">
    <property type="protein sequence ID" value="MFD1053500.1"/>
    <property type="molecule type" value="Genomic_DNA"/>
</dbReference>
<dbReference type="PANTHER" id="PTHR43776">
    <property type="entry name" value="TRANSPORT ATP-BINDING PROTEIN"/>
    <property type="match status" value="1"/>
</dbReference>
<dbReference type="Pfam" id="PF08352">
    <property type="entry name" value="oligo_HPY"/>
    <property type="match status" value="1"/>
</dbReference>
<evidence type="ECO:0000256" key="2">
    <source>
        <dbReference type="ARBA" id="ARBA00022448"/>
    </source>
</evidence>
<organism evidence="7 8">
    <name type="scientific">Terrabacter terrigena</name>
    <dbReference type="NCBI Taxonomy" id="574718"/>
    <lineage>
        <taxon>Bacteria</taxon>
        <taxon>Bacillati</taxon>
        <taxon>Actinomycetota</taxon>
        <taxon>Actinomycetes</taxon>
        <taxon>Micrococcales</taxon>
        <taxon>Intrasporangiaceae</taxon>
        <taxon>Terrabacter</taxon>
    </lineage>
</organism>
<evidence type="ECO:0000256" key="3">
    <source>
        <dbReference type="ARBA" id="ARBA00022741"/>
    </source>
</evidence>
<dbReference type="Proteomes" id="UP001597046">
    <property type="component" value="Unassembled WGS sequence"/>
</dbReference>
<keyword evidence="8" id="KW-1185">Reference proteome</keyword>
<dbReference type="InterPro" id="IPR050319">
    <property type="entry name" value="ABC_transp_ATP-bind"/>
</dbReference>
<dbReference type="SUPFAM" id="SSF52540">
    <property type="entry name" value="P-loop containing nucleoside triphosphate hydrolases"/>
    <property type="match status" value="1"/>
</dbReference>
<reference evidence="8" key="1">
    <citation type="journal article" date="2019" name="Int. J. Syst. Evol. Microbiol.">
        <title>The Global Catalogue of Microorganisms (GCM) 10K type strain sequencing project: providing services to taxonomists for standard genome sequencing and annotation.</title>
        <authorList>
            <consortium name="The Broad Institute Genomics Platform"/>
            <consortium name="The Broad Institute Genome Sequencing Center for Infectious Disease"/>
            <person name="Wu L."/>
            <person name="Ma J."/>
        </authorList>
    </citation>
    <scope>NUCLEOTIDE SEQUENCE [LARGE SCALE GENOMIC DNA]</scope>
    <source>
        <strain evidence="8">CCUG 57508</strain>
    </source>
</reference>
<dbReference type="NCBIfam" id="TIGR01727">
    <property type="entry name" value="oligo_HPY"/>
    <property type="match status" value="1"/>
</dbReference>
<feature type="domain" description="ABC transporter" evidence="6">
    <location>
        <begin position="34"/>
        <end position="273"/>
    </location>
</feature>
<protein>
    <submittedName>
        <fullName evidence="7">Oligopeptide/dipeptide ABC transporter ATP-binding protein</fullName>
    </submittedName>
</protein>
<evidence type="ECO:0000313" key="7">
    <source>
        <dbReference type="EMBL" id="MFD1053500.1"/>
    </source>
</evidence>
<keyword evidence="4 7" id="KW-0067">ATP-binding</keyword>
<dbReference type="CDD" id="cd03257">
    <property type="entry name" value="ABC_NikE_OppD_transporters"/>
    <property type="match status" value="1"/>
</dbReference>
<dbReference type="GO" id="GO:0005524">
    <property type="term" value="F:ATP binding"/>
    <property type="evidence" value="ECO:0007669"/>
    <property type="project" value="UniProtKB-KW"/>
</dbReference>
<name>A0ABW3MWG1_9MICO</name>
<comment type="caution">
    <text evidence="7">The sequence shown here is derived from an EMBL/GenBank/DDBJ whole genome shotgun (WGS) entry which is preliminary data.</text>
</comment>